<feature type="non-terminal residue" evidence="7">
    <location>
        <position position="73"/>
    </location>
</feature>
<proteinExistence type="predicted"/>
<evidence type="ECO:0000256" key="2">
    <source>
        <dbReference type="ARBA" id="ARBA00022448"/>
    </source>
</evidence>
<dbReference type="PANTHER" id="PTHR42948:SF1">
    <property type="entry name" value="TRANSPORTER"/>
    <property type="match status" value="1"/>
</dbReference>
<feature type="transmembrane region" description="Helical" evidence="6">
    <location>
        <begin position="42"/>
        <end position="63"/>
    </location>
</feature>
<accession>A0ABD5RZN1</accession>
<feature type="transmembrane region" description="Helical" evidence="6">
    <location>
        <begin position="12"/>
        <end position="30"/>
    </location>
</feature>
<reference evidence="7 8" key="1">
    <citation type="journal article" date="2019" name="Int. J. Syst. Evol. Microbiol.">
        <title>The Global Catalogue of Microorganisms (GCM) 10K type strain sequencing project: providing services to taxonomists for standard genome sequencing and annotation.</title>
        <authorList>
            <consortium name="The Broad Institute Genomics Platform"/>
            <consortium name="The Broad Institute Genome Sequencing Center for Infectious Disease"/>
            <person name="Wu L."/>
            <person name="Ma J."/>
        </authorList>
    </citation>
    <scope>NUCLEOTIDE SEQUENCE [LARGE SCALE GENOMIC DNA]</scope>
    <source>
        <strain evidence="7 8">NBRC 111368</strain>
    </source>
</reference>
<keyword evidence="4 6" id="KW-1133">Transmembrane helix</keyword>
<dbReference type="EMBL" id="JBHSWU010000300">
    <property type="protein sequence ID" value="MFC6724853.1"/>
    <property type="molecule type" value="Genomic_DNA"/>
</dbReference>
<evidence type="ECO:0000256" key="1">
    <source>
        <dbReference type="ARBA" id="ARBA00004141"/>
    </source>
</evidence>
<gene>
    <name evidence="7" type="ORF">ACFQE1_10815</name>
</gene>
<keyword evidence="8" id="KW-1185">Reference proteome</keyword>
<evidence type="ECO:0000256" key="3">
    <source>
        <dbReference type="ARBA" id="ARBA00022692"/>
    </source>
</evidence>
<dbReference type="PRINTS" id="PR00176">
    <property type="entry name" value="NANEUSMPORT"/>
</dbReference>
<dbReference type="InterPro" id="IPR000175">
    <property type="entry name" value="Na/ntran_symport"/>
</dbReference>
<dbReference type="InterPro" id="IPR037272">
    <property type="entry name" value="SNS_sf"/>
</dbReference>
<evidence type="ECO:0000256" key="4">
    <source>
        <dbReference type="ARBA" id="ARBA00022989"/>
    </source>
</evidence>
<dbReference type="GO" id="GO:0016020">
    <property type="term" value="C:membrane"/>
    <property type="evidence" value="ECO:0007669"/>
    <property type="project" value="UniProtKB-SubCell"/>
</dbReference>
<dbReference type="Pfam" id="PF00209">
    <property type="entry name" value="SNF"/>
    <property type="match status" value="1"/>
</dbReference>
<evidence type="ECO:0000313" key="7">
    <source>
        <dbReference type="EMBL" id="MFC6724853.1"/>
    </source>
</evidence>
<keyword evidence="5 6" id="KW-0472">Membrane</keyword>
<evidence type="ECO:0000313" key="8">
    <source>
        <dbReference type="Proteomes" id="UP001596328"/>
    </source>
</evidence>
<dbReference type="Proteomes" id="UP001596328">
    <property type="component" value="Unassembled WGS sequence"/>
</dbReference>
<comment type="caution">
    <text evidence="7">The sequence shown here is derived from an EMBL/GenBank/DDBJ whole genome shotgun (WGS) entry which is preliminary data.</text>
</comment>
<evidence type="ECO:0000256" key="5">
    <source>
        <dbReference type="ARBA" id="ARBA00023136"/>
    </source>
</evidence>
<name>A0ABD5RZN1_9EURY</name>
<protein>
    <submittedName>
        <fullName evidence="7">Sodium-dependent transporter</fullName>
    </submittedName>
</protein>
<dbReference type="SUPFAM" id="SSF161070">
    <property type="entry name" value="SNF-like"/>
    <property type="match status" value="1"/>
</dbReference>
<comment type="subcellular location">
    <subcellularLocation>
        <location evidence="1">Membrane</location>
        <topology evidence="1">Multi-pass membrane protein</topology>
    </subcellularLocation>
</comment>
<keyword evidence="2" id="KW-0813">Transport</keyword>
<dbReference type="AlphaFoldDB" id="A0ABD5RZN1"/>
<sequence length="73" mass="7662">MTRETWATRAGFILAAVGSAVGLGNIWRFPWMTAENGGSAFLAVYLGVVLLVGVPGLLGEFVIGRRSGRNPVG</sequence>
<organism evidence="7 8">
    <name type="scientific">Halobium palmae</name>
    <dbReference type="NCBI Taxonomy" id="1776492"/>
    <lineage>
        <taxon>Archaea</taxon>
        <taxon>Methanobacteriati</taxon>
        <taxon>Methanobacteriota</taxon>
        <taxon>Stenosarchaea group</taxon>
        <taxon>Halobacteria</taxon>
        <taxon>Halobacteriales</taxon>
        <taxon>Haloferacaceae</taxon>
        <taxon>Halobium</taxon>
    </lineage>
</organism>
<evidence type="ECO:0000256" key="6">
    <source>
        <dbReference type="SAM" id="Phobius"/>
    </source>
</evidence>
<dbReference type="PROSITE" id="PS50267">
    <property type="entry name" value="NA_NEUROTRAN_SYMP_3"/>
    <property type="match status" value="1"/>
</dbReference>
<dbReference type="PANTHER" id="PTHR42948">
    <property type="entry name" value="TRANSPORTER"/>
    <property type="match status" value="1"/>
</dbReference>
<keyword evidence="3 6" id="KW-0812">Transmembrane</keyword>